<evidence type="ECO:0000313" key="3">
    <source>
        <dbReference type="EMBL" id="KAH9372758.1"/>
    </source>
</evidence>
<feature type="compositionally biased region" description="Basic and acidic residues" evidence="1">
    <location>
        <begin position="415"/>
        <end position="425"/>
    </location>
</feature>
<dbReference type="SUPFAM" id="SSF56801">
    <property type="entry name" value="Acetyl-CoA synthetase-like"/>
    <property type="match status" value="1"/>
</dbReference>
<dbReference type="SUPFAM" id="SSF52266">
    <property type="entry name" value="SGNH hydrolase"/>
    <property type="match status" value="1"/>
</dbReference>
<evidence type="ECO:0000259" key="2">
    <source>
        <dbReference type="Pfam" id="PF00501"/>
    </source>
</evidence>
<dbReference type="InterPro" id="IPR042099">
    <property type="entry name" value="ANL_N_sf"/>
</dbReference>
<dbReference type="InterPro" id="IPR036514">
    <property type="entry name" value="SGNH_hydro_sf"/>
</dbReference>
<feature type="domain" description="AMP-dependent synthetase/ligase" evidence="2">
    <location>
        <begin position="151"/>
        <end position="247"/>
    </location>
</feature>
<evidence type="ECO:0000256" key="1">
    <source>
        <dbReference type="SAM" id="MobiDB-lite"/>
    </source>
</evidence>
<evidence type="ECO:0000313" key="4">
    <source>
        <dbReference type="Proteomes" id="UP000821853"/>
    </source>
</evidence>
<dbReference type="InterPro" id="IPR000873">
    <property type="entry name" value="AMP-dep_synth/lig_dom"/>
</dbReference>
<dbReference type="OrthoDB" id="7938192at2759"/>
<feature type="region of interest" description="Disordered" evidence="1">
    <location>
        <begin position="510"/>
        <end position="633"/>
    </location>
</feature>
<feature type="compositionally biased region" description="Polar residues" evidence="1">
    <location>
        <begin position="461"/>
        <end position="481"/>
    </location>
</feature>
<keyword evidence="4" id="KW-1185">Reference proteome</keyword>
<feature type="compositionally biased region" description="Polar residues" evidence="1">
    <location>
        <begin position="549"/>
        <end position="567"/>
    </location>
</feature>
<dbReference type="EMBL" id="JABSTR010000006">
    <property type="protein sequence ID" value="KAH9372758.1"/>
    <property type="molecule type" value="Genomic_DNA"/>
</dbReference>
<dbReference type="Gene3D" id="3.40.50.12780">
    <property type="entry name" value="N-terminal domain of ligase-like"/>
    <property type="match status" value="1"/>
</dbReference>
<sequence length="633" mass="69723">MKARIVDKVVYSPYPNIDIPVCSFHTLAEEKLRMQPDSLALVMSTNNDVYIKTLLLKAQPGLGEFLSKLHFLKPWVYYTWNDLSDHCVMSQAAISFVIVSQLYHSKQGIILVYNFLCTDELRYQAEDSDILHILTEVEFTEKVAKATSSLEIKVTTMFTFPALLQAMVGEMRRTDRHLPTMRHIVTSGAVLTEWLSEVARSTFGDLHSLRNVYAMTEACILITAQPHNLDIAKLGKDVGLPAATASIKSGALIKDMVNLLDFVPSTATTLIIHSGTNDLAFCTANTAFDSIRRLFDVISKEHRQIKRIYVSLVLPRAINRRRQSDNISFIRRFNLKARQFNTLLRDYCRHSWLVNFLDHGFYYLPANRVLAADGVHLSFEGTAIFASHLRQLLITRSSDTTTSWRTCTPNAPHAPLKESSVHDDSPATDLLPSRQDSTAWPALNGPSSQRISGPCDPDNQFKASRCSTTPQQRSGPNTGEPSTHVVPSEATVVVPTLNGLPAVVSTSTCLARSGSPTCHRPSDLRSSTPPSRSVTSNDELQPAPAAVRSPSTNINPAAEASSNQTPIPQVHATPLATLQPTTDDSSSIPPHLQQPTNIPCQTVGASTSSAPTQQVTHYNLRTQRSHGPGKSEK</sequence>
<organism evidence="3 4">
    <name type="scientific">Haemaphysalis longicornis</name>
    <name type="common">Bush tick</name>
    <dbReference type="NCBI Taxonomy" id="44386"/>
    <lineage>
        <taxon>Eukaryota</taxon>
        <taxon>Metazoa</taxon>
        <taxon>Ecdysozoa</taxon>
        <taxon>Arthropoda</taxon>
        <taxon>Chelicerata</taxon>
        <taxon>Arachnida</taxon>
        <taxon>Acari</taxon>
        <taxon>Parasitiformes</taxon>
        <taxon>Ixodida</taxon>
        <taxon>Ixodoidea</taxon>
        <taxon>Ixodidae</taxon>
        <taxon>Haemaphysalinae</taxon>
        <taxon>Haemaphysalis</taxon>
    </lineage>
</organism>
<dbReference type="Proteomes" id="UP000821853">
    <property type="component" value="Chromosome 4"/>
</dbReference>
<dbReference type="Gene3D" id="3.40.50.1110">
    <property type="entry name" value="SGNH hydrolase"/>
    <property type="match status" value="1"/>
</dbReference>
<dbReference type="Pfam" id="PF00501">
    <property type="entry name" value="AMP-binding"/>
    <property type="match status" value="1"/>
</dbReference>
<name>A0A9J6G2V9_HAELO</name>
<proteinExistence type="predicted"/>
<comment type="caution">
    <text evidence="3">The sequence shown here is derived from an EMBL/GenBank/DDBJ whole genome shotgun (WGS) entry which is preliminary data.</text>
</comment>
<gene>
    <name evidence="3" type="ORF">HPB48_020063</name>
</gene>
<feature type="compositionally biased region" description="Polar residues" evidence="1">
    <location>
        <begin position="576"/>
        <end position="622"/>
    </location>
</feature>
<accession>A0A9J6G2V9</accession>
<feature type="region of interest" description="Disordered" evidence="1">
    <location>
        <begin position="401"/>
        <end position="486"/>
    </location>
</feature>
<dbReference type="AlphaFoldDB" id="A0A9J6G2V9"/>
<dbReference type="VEuPathDB" id="VectorBase:HLOH_065138"/>
<reference evidence="3 4" key="1">
    <citation type="journal article" date="2020" name="Cell">
        <title>Large-Scale Comparative Analyses of Tick Genomes Elucidate Their Genetic Diversity and Vector Capacities.</title>
        <authorList>
            <consortium name="Tick Genome and Microbiome Consortium (TIGMIC)"/>
            <person name="Jia N."/>
            <person name="Wang J."/>
            <person name="Shi W."/>
            <person name="Du L."/>
            <person name="Sun Y."/>
            <person name="Zhan W."/>
            <person name="Jiang J.F."/>
            <person name="Wang Q."/>
            <person name="Zhang B."/>
            <person name="Ji P."/>
            <person name="Bell-Sakyi L."/>
            <person name="Cui X.M."/>
            <person name="Yuan T.T."/>
            <person name="Jiang B.G."/>
            <person name="Yang W.F."/>
            <person name="Lam T.T."/>
            <person name="Chang Q.C."/>
            <person name="Ding S.J."/>
            <person name="Wang X.J."/>
            <person name="Zhu J.G."/>
            <person name="Ruan X.D."/>
            <person name="Zhao L."/>
            <person name="Wei J.T."/>
            <person name="Ye R.Z."/>
            <person name="Que T.C."/>
            <person name="Du C.H."/>
            <person name="Zhou Y.H."/>
            <person name="Cheng J.X."/>
            <person name="Dai P.F."/>
            <person name="Guo W.B."/>
            <person name="Han X.H."/>
            <person name="Huang E.J."/>
            <person name="Li L.F."/>
            <person name="Wei W."/>
            <person name="Gao Y.C."/>
            <person name="Liu J.Z."/>
            <person name="Shao H.Z."/>
            <person name="Wang X."/>
            <person name="Wang C.C."/>
            <person name="Yang T.C."/>
            <person name="Huo Q.B."/>
            <person name="Li W."/>
            <person name="Chen H.Y."/>
            <person name="Chen S.E."/>
            <person name="Zhou L.G."/>
            <person name="Ni X.B."/>
            <person name="Tian J.H."/>
            <person name="Sheng Y."/>
            <person name="Liu T."/>
            <person name="Pan Y.S."/>
            <person name="Xia L.Y."/>
            <person name="Li J."/>
            <person name="Zhao F."/>
            <person name="Cao W.C."/>
        </authorList>
    </citation>
    <scope>NUCLEOTIDE SEQUENCE [LARGE SCALE GENOMIC DNA]</scope>
    <source>
        <strain evidence="3">HaeL-2018</strain>
    </source>
</reference>
<feature type="compositionally biased region" description="Low complexity" evidence="1">
    <location>
        <begin position="525"/>
        <end position="536"/>
    </location>
</feature>
<protein>
    <recommendedName>
        <fullName evidence="2">AMP-dependent synthetase/ligase domain-containing protein</fullName>
    </recommendedName>
</protein>